<evidence type="ECO:0000313" key="14">
    <source>
        <dbReference type="EMBL" id="MFC6017234.1"/>
    </source>
</evidence>
<dbReference type="GO" id="GO:0004386">
    <property type="term" value="F:helicase activity"/>
    <property type="evidence" value="ECO:0007669"/>
    <property type="project" value="UniProtKB-KW"/>
</dbReference>
<evidence type="ECO:0000313" key="15">
    <source>
        <dbReference type="Proteomes" id="UP001596203"/>
    </source>
</evidence>
<dbReference type="SUPFAM" id="SSF52540">
    <property type="entry name" value="P-loop containing nucleoside triphosphate hydrolases"/>
    <property type="match status" value="1"/>
</dbReference>
<proteinExistence type="inferred from homology"/>
<gene>
    <name evidence="14" type="primary">dnaB</name>
    <name evidence="14" type="ORF">ACFP2T_13580</name>
</gene>
<dbReference type="CDD" id="cd00984">
    <property type="entry name" value="DnaB_C"/>
    <property type="match status" value="1"/>
</dbReference>
<name>A0ABW1K6L4_9ACTN</name>
<dbReference type="EC" id="5.6.2.3" evidence="11 12"/>
<dbReference type="Proteomes" id="UP001596203">
    <property type="component" value="Unassembled WGS sequence"/>
</dbReference>
<evidence type="ECO:0000256" key="8">
    <source>
        <dbReference type="ARBA" id="ARBA00023125"/>
    </source>
</evidence>
<comment type="catalytic activity">
    <reaction evidence="10 12">
        <text>ATP + H2O = ADP + phosphate + H(+)</text>
        <dbReference type="Rhea" id="RHEA:13065"/>
        <dbReference type="ChEBI" id="CHEBI:15377"/>
        <dbReference type="ChEBI" id="CHEBI:15378"/>
        <dbReference type="ChEBI" id="CHEBI:30616"/>
        <dbReference type="ChEBI" id="CHEBI:43474"/>
        <dbReference type="ChEBI" id="CHEBI:456216"/>
        <dbReference type="EC" id="5.6.2.3"/>
    </reaction>
</comment>
<evidence type="ECO:0000256" key="5">
    <source>
        <dbReference type="ARBA" id="ARBA00022801"/>
    </source>
</evidence>
<dbReference type="InterPro" id="IPR036185">
    <property type="entry name" value="DNA_heli_DnaB-like_N_sf"/>
</dbReference>
<keyword evidence="2 12" id="KW-0639">Primosome</keyword>
<dbReference type="SUPFAM" id="SSF48024">
    <property type="entry name" value="N-terminal domain of DnaB helicase"/>
    <property type="match status" value="1"/>
</dbReference>
<evidence type="ECO:0000256" key="9">
    <source>
        <dbReference type="ARBA" id="ARBA00023235"/>
    </source>
</evidence>
<keyword evidence="5 12" id="KW-0378">Hydrolase</keyword>
<dbReference type="InterPro" id="IPR003593">
    <property type="entry name" value="AAA+_ATPase"/>
</dbReference>
<protein>
    <recommendedName>
        <fullName evidence="11 12">Replicative DNA helicase</fullName>
        <ecNumber evidence="11 12">5.6.2.3</ecNumber>
    </recommendedName>
</protein>
<evidence type="ECO:0000256" key="7">
    <source>
        <dbReference type="ARBA" id="ARBA00022840"/>
    </source>
</evidence>
<dbReference type="InterPro" id="IPR007692">
    <property type="entry name" value="DNA_helicase_DnaB"/>
</dbReference>
<evidence type="ECO:0000256" key="3">
    <source>
        <dbReference type="ARBA" id="ARBA00022705"/>
    </source>
</evidence>
<evidence type="ECO:0000256" key="12">
    <source>
        <dbReference type="RuleBase" id="RU362085"/>
    </source>
</evidence>
<dbReference type="SMART" id="SM00382">
    <property type="entry name" value="AAA"/>
    <property type="match status" value="1"/>
</dbReference>
<keyword evidence="7 12" id="KW-0067">ATP-binding</keyword>
<comment type="function">
    <text evidence="12">The main replicative DNA helicase, it participates in initiation and elongation during chromosome replication. Travels ahead of the DNA replisome, separating dsDNA into templates for DNA synthesis. A processive ATP-dependent 5'-3' DNA helicase it has DNA-dependent ATPase activity.</text>
</comment>
<keyword evidence="6 12" id="KW-0347">Helicase</keyword>
<dbReference type="InterPro" id="IPR027417">
    <property type="entry name" value="P-loop_NTPase"/>
</dbReference>
<sequence>MADEDAERVLLGMLMSSSKAVDEATDILSGQDFYLPKHAVIWSTVVAMWADNQPTEPGAVRRVLEEAGELARAGGDLYLFRCVEDVPTAAGTASYYARVVRDWSKRRIVAESGMRIVQGSKNLQIPVDALVDSAQRDIHQAVVGMEQPNVSAVADLIDDELDHLQALVNGEVPRGISTGLGALDELIGGWQPGQLVIPAGRPGMGKSVAGLGFARSAARRGIPALVFSLEMSKRELMHRLISDVGEINLYRITSGTLDQHDITRARGARDRIAGWPLHIDDQARTVAQIRSTARRFRQKHGALGVIFVDYLQLLTSTTKSDRRDLEVAQFSKELKALAKELQTTVIAACQLNRKNEDRGDKRPQLSDLRDSGSLEQDADIVILLHRDDYYEKECPRAGEADFIVAKHRNGPTDTVQVGAPLHYSRFVDYGY</sequence>
<feature type="domain" description="SF4 helicase" evidence="13">
    <location>
        <begin position="169"/>
        <end position="431"/>
    </location>
</feature>
<evidence type="ECO:0000256" key="11">
    <source>
        <dbReference type="NCBIfam" id="TIGR00665"/>
    </source>
</evidence>
<accession>A0ABW1K6L4</accession>
<evidence type="ECO:0000256" key="2">
    <source>
        <dbReference type="ARBA" id="ARBA00022515"/>
    </source>
</evidence>
<dbReference type="NCBIfam" id="TIGR00665">
    <property type="entry name" value="DnaB"/>
    <property type="match status" value="1"/>
</dbReference>
<keyword evidence="9" id="KW-0413">Isomerase</keyword>
<reference evidence="15" key="1">
    <citation type="journal article" date="2019" name="Int. J. Syst. Evol. Microbiol.">
        <title>The Global Catalogue of Microorganisms (GCM) 10K type strain sequencing project: providing services to taxonomists for standard genome sequencing and annotation.</title>
        <authorList>
            <consortium name="The Broad Institute Genomics Platform"/>
            <consortium name="The Broad Institute Genome Sequencing Center for Infectious Disease"/>
            <person name="Wu L."/>
            <person name="Ma J."/>
        </authorList>
    </citation>
    <scope>NUCLEOTIDE SEQUENCE [LARGE SCALE GENOMIC DNA]</scope>
    <source>
        <strain evidence="15">ZS-35-S2</strain>
    </source>
</reference>
<keyword evidence="8 12" id="KW-0238">DNA-binding</keyword>
<organism evidence="14 15">
    <name type="scientific">Plantactinospora solaniradicis</name>
    <dbReference type="NCBI Taxonomy" id="1723736"/>
    <lineage>
        <taxon>Bacteria</taxon>
        <taxon>Bacillati</taxon>
        <taxon>Actinomycetota</taxon>
        <taxon>Actinomycetes</taxon>
        <taxon>Micromonosporales</taxon>
        <taxon>Micromonosporaceae</taxon>
        <taxon>Plantactinospora</taxon>
    </lineage>
</organism>
<dbReference type="PROSITE" id="PS51199">
    <property type="entry name" value="SF4_HELICASE"/>
    <property type="match status" value="1"/>
</dbReference>
<dbReference type="Pfam" id="PF00772">
    <property type="entry name" value="DnaB"/>
    <property type="match status" value="1"/>
</dbReference>
<comment type="caution">
    <text evidence="14">The sequence shown here is derived from an EMBL/GenBank/DDBJ whole genome shotgun (WGS) entry which is preliminary data.</text>
</comment>
<dbReference type="Gene3D" id="3.40.50.300">
    <property type="entry name" value="P-loop containing nucleotide triphosphate hydrolases"/>
    <property type="match status" value="1"/>
</dbReference>
<evidence type="ECO:0000256" key="4">
    <source>
        <dbReference type="ARBA" id="ARBA00022741"/>
    </source>
</evidence>
<evidence type="ECO:0000256" key="1">
    <source>
        <dbReference type="ARBA" id="ARBA00008428"/>
    </source>
</evidence>
<dbReference type="InterPro" id="IPR007693">
    <property type="entry name" value="DNA_helicase_DnaB-like_N"/>
</dbReference>
<dbReference type="PANTHER" id="PTHR30153">
    <property type="entry name" value="REPLICATIVE DNA HELICASE DNAB"/>
    <property type="match status" value="1"/>
</dbReference>
<evidence type="ECO:0000259" key="13">
    <source>
        <dbReference type="PROSITE" id="PS51199"/>
    </source>
</evidence>
<comment type="similarity">
    <text evidence="1 12">Belongs to the helicase family. DnaB subfamily.</text>
</comment>
<dbReference type="Gene3D" id="1.10.860.10">
    <property type="entry name" value="DNAb Helicase, Chain A"/>
    <property type="match status" value="1"/>
</dbReference>
<evidence type="ECO:0000256" key="6">
    <source>
        <dbReference type="ARBA" id="ARBA00022806"/>
    </source>
</evidence>
<dbReference type="PANTHER" id="PTHR30153:SF2">
    <property type="entry name" value="REPLICATIVE DNA HELICASE"/>
    <property type="match status" value="1"/>
</dbReference>
<dbReference type="InterPro" id="IPR016136">
    <property type="entry name" value="DNA_helicase_N/primase_C"/>
</dbReference>
<dbReference type="EMBL" id="JBHSPR010000010">
    <property type="protein sequence ID" value="MFC6017234.1"/>
    <property type="molecule type" value="Genomic_DNA"/>
</dbReference>
<evidence type="ECO:0000256" key="10">
    <source>
        <dbReference type="ARBA" id="ARBA00048954"/>
    </source>
</evidence>
<keyword evidence="4 12" id="KW-0547">Nucleotide-binding</keyword>
<keyword evidence="3 12" id="KW-0235">DNA replication</keyword>
<dbReference type="Pfam" id="PF03796">
    <property type="entry name" value="DnaB_C"/>
    <property type="match status" value="1"/>
</dbReference>
<keyword evidence="15" id="KW-1185">Reference proteome</keyword>
<dbReference type="InterPro" id="IPR007694">
    <property type="entry name" value="DNA_helicase_DnaB-like_C"/>
</dbReference>